<sequence>MKYVMDALRRKEAEEKLPVIRLEIDYELATLFEALQENDTVLIIKTKERLKQLRKQWLEIEHGDVI</sequence>
<dbReference type="HOGENOM" id="CLU_192697_0_0_9"/>
<name>Q8ER91_OCEIH</name>
<reference evidence="1 2" key="2">
    <citation type="journal article" date="2002" name="Nucleic Acids Res.">
        <title>Genome sequence of Oceanobacillus iheyensis isolated from the Iheya Ridge and its unexpected adaptive capabilities to extreme environments.</title>
        <authorList>
            <person name="Takami H."/>
            <person name="Takaki Y."/>
            <person name="Uchiyama I."/>
        </authorList>
    </citation>
    <scope>NUCLEOTIDE SEQUENCE [LARGE SCALE GENOMIC DNA]</scope>
    <source>
        <strain evidence="2">DSM 14371 / CIP 107618 / JCM 11309 / KCTC 3954 / HTE831</strain>
    </source>
</reference>
<evidence type="ECO:0000313" key="2">
    <source>
        <dbReference type="Proteomes" id="UP000000822"/>
    </source>
</evidence>
<protein>
    <submittedName>
        <fullName evidence="1">Hypothetical conserved protein</fullName>
    </submittedName>
</protein>
<dbReference type="eggNOG" id="ENOG5033BGD">
    <property type="taxonomic scope" value="Bacteria"/>
</dbReference>
<dbReference type="Proteomes" id="UP000000822">
    <property type="component" value="Chromosome"/>
</dbReference>
<dbReference type="EMBL" id="BA000028">
    <property type="protein sequence ID" value="BAC13377.1"/>
    <property type="molecule type" value="Genomic_DNA"/>
</dbReference>
<dbReference type="AlphaFoldDB" id="Q8ER91"/>
<organism evidence="1 2">
    <name type="scientific">Oceanobacillus iheyensis (strain DSM 14371 / CIP 107618 / JCM 11309 / KCTC 3954 / HTE831)</name>
    <dbReference type="NCBI Taxonomy" id="221109"/>
    <lineage>
        <taxon>Bacteria</taxon>
        <taxon>Bacillati</taxon>
        <taxon>Bacillota</taxon>
        <taxon>Bacilli</taxon>
        <taxon>Bacillales</taxon>
        <taxon>Bacillaceae</taxon>
        <taxon>Oceanobacillus</taxon>
    </lineage>
</organism>
<evidence type="ECO:0000313" key="1">
    <source>
        <dbReference type="EMBL" id="BAC13377.1"/>
    </source>
</evidence>
<dbReference type="OrthoDB" id="2828299at2"/>
<dbReference type="KEGG" id="oih:OB1421"/>
<dbReference type="RefSeq" id="WP_011065827.1">
    <property type="nucleotide sequence ID" value="NC_004193.1"/>
</dbReference>
<dbReference type="STRING" id="221109.gene:10733661"/>
<keyword evidence="2" id="KW-1185">Reference proteome</keyword>
<gene>
    <name evidence="1" type="ordered locus">OB1421</name>
</gene>
<proteinExistence type="predicted"/>
<reference evidence="1 2" key="1">
    <citation type="journal article" date="2001" name="FEMS Microbiol. Lett.">
        <title>Oceanobacillus iheyensis gen. nov., sp. nov., a deep-sea extremely halotolerant and alkaliphilic species isolated from a depth of 1050 m on the Iheya Ridge.</title>
        <authorList>
            <person name="Lu J."/>
            <person name="Nogi Y."/>
            <person name="Takami H."/>
        </authorList>
    </citation>
    <scope>NUCLEOTIDE SEQUENCE [LARGE SCALE GENOMIC DNA]</scope>
    <source>
        <strain evidence="2">DSM 14371 / CIP 107618 / JCM 11309 / KCTC 3954 / HTE831</strain>
    </source>
</reference>
<accession>Q8ER91</accession>